<evidence type="ECO:0000313" key="4">
    <source>
        <dbReference type="Proteomes" id="UP001254848"/>
    </source>
</evidence>
<dbReference type="InterPro" id="IPR017939">
    <property type="entry name" value="G-Glutamylcylcotransferase"/>
</dbReference>
<accession>A0ABU3NTE6</accession>
<dbReference type="Proteomes" id="UP001254848">
    <property type="component" value="Unassembled WGS sequence"/>
</dbReference>
<dbReference type="EMBL" id="JAUOZS010000001">
    <property type="protein sequence ID" value="MDT8900094.1"/>
    <property type="molecule type" value="Genomic_DNA"/>
</dbReference>
<dbReference type="Gene3D" id="3.10.490.10">
    <property type="entry name" value="Gamma-glutamyl cyclotransferase-like"/>
    <property type="match status" value="1"/>
</dbReference>
<dbReference type="Pfam" id="PF06094">
    <property type="entry name" value="GGACT"/>
    <property type="match status" value="1"/>
</dbReference>
<keyword evidence="1" id="KW-0456">Lyase</keyword>
<evidence type="ECO:0000256" key="1">
    <source>
        <dbReference type="ARBA" id="ARBA00023239"/>
    </source>
</evidence>
<organism evidence="3 4">
    <name type="scientific">Anaeroselena agilis</name>
    <dbReference type="NCBI Taxonomy" id="3063788"/>
    <lineage>
        <taxon>Bacteria</taxon>
        <taxon>Bacillati</taxon>
        <taxon>Bacillota</taxon>
        <taxon>Negativicutes</taxon>
        <taxon>Acetonemataceae</taxon>
        <taxon>Anaeroselena</taxon>
    </lineage>
</organism>
<sequence length="146" mass="16181">MKKLYLAYGSNMNLEQMAYRCPTARLQGSATLEGFKLTFRGPHGGAVANIEADPAGNVPVLLWEIQAADEAALDRYEGFPILYRKQTVSVEFNGQCRKVMAYVMTPGRRIGVPSTYYFNIIRDGYRSAGFKSDTLTFAAYGSTVVE</sequence>
<dbReference type="SUPFAM" id="SSF110857">
    <property type="entry name" value="Gamma-glutamyl cyclotransferase-like"/>
    <property type="match status" value="1"/>
</dbReference>
<dbReference type="InterPro" id="IPR013024">
    <property type="entry name" value="GGCT-like"/>
</dbReference>
<protein>
    <submittedName>
        <fullName evidence="3">Gamma-glutamylcyclotransferase family protein</fullName>
    </submittedName>
</protein>
<reference evidence="3 4" key="1">
    <citation type="submission" date="2023-07" db="EMBL/GenBank/DDBJ databases">
        <title>The novel representative of Negativicutes class, Anaeroselena agilis gen. nov. sp. nov.</title>
        <authorList>
            <person name="Prokofeva M.I."/>
            <person name="Elcheninov A.G."/>
            <person name="Klyukina A."/>
            <person name="Kublanov I.V."/>
            <person name="Frolov E.N."/>
            <person name="Podosokorskaya O.A."/>
        </authorList>
    </citation>
    <scope>NUCLEOTIDE SEQUENCE [LARGE SCALE GENOMIC DNA]</scope>
    <source>
        <strain evidence="3 4">4137-cl</strain>
    </source>
</reference>
<dbReference type="CDD" id="cd06661">
    <property type="entry name" value="GGCT_like"/>
    <property type="match status" value="1"/>
</dbReference>
<dbReference type="PANTHER" id="PTHR12935:SF0">
    <property type="entry name" value="GAMMA-GLUTAMYLCYCLOTRANSFERASE"/>
    <property type="match status" value="1"/>
</dbReference>
<keyword evidence="4" id="KW-1185">Reference proteome</keyword>
<dbReference type="PANTHER" id="PTHR12935">
    <property type="entry name" value="GAMMA-GLUTAMYLCYCLOTRANSFERASE"/>
    <property type="match status" value="1"/>
</dbReference>
<gene>
    <name evidence="3" type="ORF">Q4T40_02435</name>
</gene>
<evidence type="ECO:0000313" key="3">
    <source>
        <dbReference type="EMBL" id="MDT8900094.1"/>
    </source>
</evidence>
<comment type="caution">
    <text evidence="3">The sequence shown here is derived from an EMBL/GenBank/DDBJ whole genome shotgun (WGS) entry which is preliminary data.</text>
</comment>
<dbReference type="InterPro" id="IPR036568">
    <property type="entry name" value="GGCT-like_sf"/>
</dbReference>
<dbReference type="InterPro" id="IPR009288">
    <property type="entry name" value="AIG2-like_dom"/>
</dbReference>
<proteinExistence type="predicted"/>
<feature type="domain" description="Gamma-glutamylcyclotransferase AIG2-like" evidence="2">
    <location>
        <begin position="6"/>
        <end position="106"/>
    </location>
</feature>
<dbReference type="RefSeq" id="WP_413778654.1">
    <property type="nucleotide sequence ID" value="NZ_JAUOZS010000001.1"/>
</dbReference>
<name>A0ABU3NTE6_9FIRM</name>
<evidence type="ECO:0000259" key="2">
    <source>
        <dbReference type="Pfam" id="PF06094"/>
    </source>
</evidence>